<dbReference type="EMBL" id="CP144751">
    <property type="protein sequence ID" value="WVZ84094.1"/>
    <property type="molecule type" value="Genomic_DNA"/>
</dbReference>
<sequence length="311" mass="34350">MAPGLQSPDPLVGCRCTGAGSRFWPLAQDDSSDEDDTDEQVDVRCSAPSVDSFVQDAVAEGFSIEDLCRAEIHLSNNFSKAPVAVVCNKGEDQVNMERGTGRGGYGGHPDGSISVSSEMYCVICNRKVLANRRCPILLQPRTVAQAVGSAVQGLGFCYIPHPPLTKATKDNKTALISVLGGVLSKEQIVVQLKRLIPSQWVWDLKEHGEMSFIVEFPSKAELLRSISFGGADVKEKGILLGVRIQFEEWLEEEGHRLPKIWVRVFGIRKLWEFLNLWAVGSMLGLTQTVDMETTRKNEFGFWKNLCCCIES</sequence>
<dbReference type="Proteomes" id="UP001341281">
    <property type="component" value="Chromosome 07"/>
</dbReference>
<evidence type="ECO:0000313" key="1">
    <source>
        <dbReference type="EMBL" id="WVZ84094.1"/>
    </source>
</evidence>
<evidence type="ECO:0000313" key="2">
    <source>
        <dbReference type="Proteomes" id="UP001341281"/>
    </source>
</evidence>
<evidence type="ECO:0008006" key="3">
    <source>
        <dbReference type="Google" id="ProtNLM"/>
    </source>
</evidence>
<reference evidence="1 2" key="1">
    <citation type="submission" date="2024-02" db="EMBL/GenBank/DDBJ databases">
        <title>High-quality chromosome-scale genome assembly of Pensacola bahiagrass (Paspalum notatum Flugge var. saurae).</title>
        <authorList>
            <person name="Vega J.M."/>
            <person name="Podio M."/>
            <person name="Orjuela J."/>
            <person name="Siena L.A."/>
            <person name="Pessino S.C."/>
            <person name="Combes M.C."/>
            <person name="Mariac C."/>
            <person name="Albertini E."/>
            <person name="Pupilli F."/>
            <person name="Ortiz J.P.A."/>
            <person name="Leblanc O."/>
        </authorList>
    </citation>
    <scope>NUCLEOTIDE SEQUENCE [LARGE SCALE GENOMIC DNA]</scope>
    <source>
        <strain evidence="1">R1</strain>
        <tissue evidence="1">Leaf</tissue>
    </source>
</reference>
<dbReference type="PANTHER" id="PTHR33170:SF40">
    <property type="entry name" value="OS04G0557100 PROTEIN"/>
    <property type="match status" value="1"/>
</dbReference>
<gene>
    <name evidence="1" type="ORF">U9M48_031158</name>
</gene>
<accession>A0AAQ3U357</accession>
<dbReference type="PANTHER" id="PTHR33170">
    <property type="entry name" value="DUF4283 DOMAIN-CONTAINING PROTEIN-RELATED"/>
    <property type="match status" value="1"/>
</dbReference>
<name>A0AAQ3U357_PASNO</name>
<dbReference type="AlphaFoldDB" id="A0AAQ3U357"/>
<keyword evidence="2" id="KW-1185">Reference proteome</keyword>
<proteinExistence type="predicted"/>
<protein>
    <recommendedName>
        <fullName evidence="3">DUF4283 domain-containing protein</fullName>
    </recommendedName>
</protein>
<organism evidence="1 2">
    <name type="scientific">Paspalum notatum var. saurae</name>
    <dbReference type="NCBI Taxonomy" id="547442"/>
    <lineage>
        <taxon>Eukaryota</taxon>
        <taxon>Viridiplantae</taxon>
        <taxon>Streptophyta</taxon>
        <taxon>Embryophyta</taxon>
        <taxon>Tracheophyta</taxon>
        <taxon>Spermatophyta</taxon>
        <taxon>Magnoliopsida</taxon>
        <taxon>Liliopsida</taxon>
        <taxon>Poales</taxon>
        <taxon>Poaceae</taxon>
        <taxon>PACMAD clade</taxon>
        <taxon>Panicoideae</taxon>
        <taxon>Andropogonodae</taxon>
        <taxon>Paspaleae</taxon>
        <taxon>Paspalinae</taxon>
        <taxon>Paspalum</taxon>
    </lineage>
</organism>